<evidence type="ECO:0000313" key="4">
    <source>
        <dbReference type="Proteomes" id="UP000195953"/>
    </source>
</evidence>
<evidence type="ECO:0000313" key="1">
    <source>
        <dbReference type="EMBL" id="SMR01106.1"/>
    </source>
</evidence>
<dbReference type="EMBL" id="LT853882">
    <property type="protein sequence ID" value="SMR01106.1"/>
    <property type="molecule type" value="Genomic_DNA"/>
</dbReference>
<dbReference type="AlphaFoldDB" id="A0A1Y6HD69"/>
<dbReference type="GO" id="GO:0004497">
    <property type="term" value="F:monooxygenase activity"/>
    <property type="evidence" value="ECO:0007669"/>
    <property type="project" value="InterPro"/>
</dbReference>
<dbReference type="InterPro" id="IPR050816">
    <property type="entry name" value="Flavin-dep_Halogenase_NPB"/>
</dbReference>
<reference evidence="2 4" key="2">
    <citation type="submission" date="2017-05" db="EMBL/GenBank/DDBJ databases">
        <authorList>
            <person name="Song R."/>
            <person name="Chenine A.L."/>
            <person name="Ruprecht R.M."/>
        </authorList>
    </citation>
    <scope>NUCLEOTIDE SEQUENCE [LARGE SCALE GENOMIC DNA]</scope>
    <source>
        <strain evidence="2">PD5205</strain>
    </source>
</reference>
<keyword evidence="3" id="KW-1185">Reference proteome</keyword>
<dbReference type="InterPro" id="IPR006905">
    <property type="entry name" value="Flavin_halogenase"/>
</dbReference>
<evidence type="ECO:0000313" key="3">
    <source>
        <dbReference type="Proteomes" id="UP000195877"/>
    </source>
</evidence>
<dbReference type="EMBL" id="LT853885">
    <property type="protein sequence ID" value="SMR01453.1"/>
    <property type="molecule type" value="Genomic_DNA"/>
</dbReference>
<keyword evidence="1" id="KW-0560">Oxidoreductase</keyword>
<gene>
    <name evidence="1" type="primary">prnA</name>
    <name evidence="2" type="ORF">PD5205_00131</name>
    <name evidence="1" type="ORF">PD885_03887</name>
</gene>
<dbReference type="PANTHER" id="PTHR43747">
    <property type="entry name" value="FAD-BINDING PROTEIN"/>
    <property type="match status" value="1"/>
</dbReference>
<accession>A0A1Y6HD69</accession>
<protein>
    <submittedName>
        <fullName evidence="1 2">Tryptophan halogenase</fullName>
        <ecNumber evidence="1">1.14.19.9</ecNumber>
    </submittedName>
</protein>
<dbReference type="Gene3D" id="3.50.50.60">
    <property type="entry name" value="FAD/NAD(P)-binding domain"/>
    <property type="match status" value="1"/>
</dbReference>
<sequence>MSHTVSSTPQQRPVRRVVIARGGIAGWMAAAALSKVLGRQLQITLVESDQIGTVGVGEATIPSLITFHRLL</sequence>
<organism evidence="2 4">
    <name type="scientific">Xanthomonas fragariae</name>
    <dbReference type="NCBI Taxonomy" id="48664"/>
    <lineage>
        <taxon>Bacteria</taxon>
        <taxon>Pseudomonadati</taxon>
        <taxon>Pseudomonadota</taxon>
        <taxon>Gammaproteobacteria</taxon>
        <taxon>Lysobacterales</taxon>
        <taxon>Lysobacteraceae</taxon>
        <taxon>Xanthomonas</taxon>
    </lineage>
</organism>
<proteinExistence type="predicted"/>
<dbReference type="Proteomes" id="UP000195953">
    <property type="component" value="Chromosome 1"/>
</dbReference>
<dbReference type="InterPro" id="IPR036188">
    <property type="entry name" value="FAD/NAD-bd_sf"/>
</dbReference>
<dbReference type="EC" id="1.14.19.9" evidence="1"/>
<dbReference type="SUPFAM" id="SSF51905">
    <property type="entry name" value="FAD/NAD(P)-binding domain"/>
    <property type="match status" value="1"/>
</dbReference>
<evidence type="ECO:0000313" key="2">
    <source>
        <dbReference type="EMBL" id="SMR01453.1"/>
    </source>
</evidence>
<dbReference type="PANTHER" id="PTHR43747:SF4">
    <property type="entry name" value="FLAVIN-DEPENDENT TRYPTOPHAN HALOGENASE"/>
    <property type="match status" value="1"/>
</dbReference>
<name>A0A1Y6HD69_9XANT</name>
<reference evidence="1 3" key="1">
    <citation type="submission" date="2017-05" db="EMBL/GenBank/DDBJ databases">
        <authorList>
            <person name="Blom J."/>
        </authorList>
    </citation>
    <scope>NUCLEOTIDE SEQUENCE [LARGE SCALE GENOMIC DNA]</scope>
    <source>
        <strain evidence="1">PD885</strain>
    </source>
</reference>
<dbReference type="Pfam" id="PF04820">
    <property type="entry name" value="Trp_halogenase"/>
    <property type="match status" value="1"/>
</dbReference>
<dbReference type="Proteomes" id="UP000195877">
    <property type="component" value="Chromosome 1"/>
</dbReference>